<dbReference type="AlphaFoldDB" id="A0A3B1D758"/>
<dbReference type="EMBL" id="UOGD01000388">
    <property type="protein sequence ID" value="VAX27575.1"/>
    <property type="molecule type" value="Genomic_DNA"/>
</dbReference>
<dbReference type="PROSITE" id="PS51166">
    <property type="entry name" value="CBM20"/>
    <property type="match status" value="1"/>
</dbReference>
<dbReference type="InterPro" id="IPR026444">
    <property type="entry name" value="Secre_tail"/>
</dbReference>
<dbReference type="InterPro" id="IPR014756">
    <property type="entry name" value="Ig_E-set"/>
</dbReference>
<dbReference type="NCBIfam" id="TIGR04183">
    <property type="entry name" value="Por_Secre_tail"/>
    <property type="match status" value="1"/>
</dbReference>
<protein>
    <recommendedName>
        <fullName evidence="1">CBM20 domain-containing protein</fullName>
    </recommendedName>
</protein>
<dbReference type="Pfam" id="PF18962">
    <property type="entry name" value="Por_Secre_tail"/>
    <property type="match status" value="1"/>
</dbReference>
<dbReference type="InterPro" id="IPR015943">
    <property type="entry name" value="WD40/YVTN_repeat-like_dom_sf"/>
</dbReference>
<proteinExistence type="predicted"/>
<dbReference type="InterPro" id="IPR002044">
    <property type="entry name" value="CBM20"/>
</dbReference>
<dbReference type="SUPFAM" id="SSF81296">
    <property type="entry name" value="E set domains"/>
    <property type="match status" value="1"/>
</dbReference>
<feature type="domain" description="CBM20" evidence="1">
    <location>
        <begin position="326"/>
        <end position="431"/>
    </location>
</feature>
<accession>A0A3B1D758</accession>
<sequence>MKKLFTMLAIVALFASTTNAQWTDLGAFPDTSYTGSTHGIAVDPDGKIWTAPYYYEVPWIVGEDTLMTAGIRVFEADGTEASFSPITTVETGGGFIVDTLFPGRCRGLTADENGNIVYVASGPSKMYKINYKTGEGIAAVEIPESGSSPTQPGISDNGTIFVGPVVGNGGNQIVMYDTDLNYIGNAVDGPPDISRCLEVSPDGNTIYWAAFTGAQQLWIYKRADEFSAFELVDTVLKGMSIETIRLNPATGLLWVSNDARGLSYTSPTWFGYDLESKTLVDSFHYAAKDTGAADLYPRGLDFSPDGMTAYVGTFSAVQYGIMKFVKGAASTSPITFECDMSVQIRKGNFDAGTGALTVAGTFNGWDTGATPMLDADADSVYAVTVDLNPGDSIKFKFVMNGDGWESIPDREYVVPFGADTYHAFFDNDEGRTATEITLSFQVNMEFEIVSQRFNPATDTLSARGSFNGWSGSTILTPSVGDPNIYEGTEQYESFDGDVIYFKYAYITPSGTNWETNPPTESKNYEYTVTADDISNGFAEVGALRYYNNATLETVVNQESVIRFIVDMNGATDGNGTAFPSIDDVFIAGGNPPLAWPSGGWPDSDRDLVIFMVDDGTNGDETAGDNFWTMEVTFPIYSPLEIEYKYGANWGLASNNGANDNEGGVGNNHHIQLFPSFWYGDAVDVFGSMGTKDVVNGIKEVGSGIPEVYSLDQNYPNPFNPSTVINFSIPESGLVTLKIYNVLGQEVAELVNDVKPAGNYEVTFDASDLTSGMYIYTITAGNFSSTKKMMLLK</sequence>
<dbReference type="Gene3D" id="2.60.40.10">
    <property type="entry name" value="Immunoglobulins"/>
    <property type="match status" value="1"/>
</dbReference>
<dbReference type="InterPro" id="IPR013783">
    <property type="entry name" value="Ig-like_fold"/>
</dbReference>
<organism evidence="2">
    <name type="scientific">hydrothermal vent metagenome</name>
    <dbReference type="NCBI Taxonomy" id="652676"/>
    <lineage>
        <taxon>unclassified sequences</taxon>
        <taxon>metagenomes</taxon>
        <taxon>ecological metagenomes</taxon>
    </lineage>
</organism>
<gene>
    <name evidence="2" type="ORF">MNBD_IGNAVI01-1046</name>
</gene>
<dbReference type="Gene3D" id="2.60.40.4070">
    <property type="match status" value="1"/>
</dbReference>
<dbReference type="SUPFAM" id="SSF75011">
    <property type="entry name" value="3-carboxy-cis,cis-mucoante lactonizing enzyme"/>
    <property type="match status" value="1"/>
</dbReference>
<reference evidence="2" key="1">
    <citation type="submission" date="2018-06" db="EMBL/GenBank/DDBJ databases">
        <authorList>
            <person name="Zhirakovskaya E."/>
        </authorList>
    </citation>
    <scope>NUCLEOTIDE SEQUENCE</scope>
</reference>
<evidence type="ECO:0000313" key="2">
    <source>
        <dbReference type="EMBL" id="VAX27575.1"/>
    </source>
</evidence>
<dbReference type="Gene3D" id="2.130.10.10">
    <property type="entry name" value="YVTN repeat-like/Quinoprotein amine dehydrogenase"/>
    <property type="match status" value="1"/>
</dbReference>
<evidence type="ECO:0000259" key="1">
    <source>
        <dbReference type="PROSITE" id="PS51166"/>
    </source>
</evidence>
<name>A0A3B1D758_9ZZZZ</name>
<dbReference type="GO" id="GO:2001070">
    <property type="term" value="F:starch binding"/>
    <property type="evidence" value="ECO:0007669"/>
    <property type="project" value="InterPro"/>
</dbReference>